<comment type="caution">
    <text evidence="1">The sequence shown here is derived from an EMBL/GenBank/DDBJ whole genome shotgun (WGS) entry which is preliminary data.</text>
</comment>
<protein>
    <submittedName>
        <fullName evidence="1">Uncharacterized protein</fullName>
    </submittedName>
</protein>
<keyword evidence="2" id="KW-1185">Reference proteome</keyword>
<sequence>MVRNPFSSSTNGLPLKDTLELANKHLEDASNASSPAMAQHHCDNAKAMIKSAEKIINKRVGGQTLNDGIANAYHKHGKLLERLNQHSKAQKSYSKAEKWGYLHVVSQHSGPSQSISFNGSTLRSLFPPVALSATPALTVAVTQGILDLKVTSPTPQGHTE</sequence>
<organism evidence="1 2">
    <name type="scientific">Entomortierella chlamydospora</name>
    <dbReference type="NCBI Taxonomy" id="101097"/>
    <lineage>
        <taxon>Eukaryota</taxon>
        <taxon>Fungi</taxon>
        <taxon>Fungi incertae sedis</taxon>
        <taxon>Mucoromycota</taxon>
        <taxon>Mortierellomycotina</taxon>
        <taxon>Mortierellomycetes</taxon>
        <taxon>Mortierellales</taxon>
        <taxon>Mortierellaceae</taxon>
        <taxon>Entomortierella</taxon>
    </lineage>
</organism>
<dbReference type="EMBL" id="JAAAID010002671">
    <property type="protein sequence ID" value="KAG0005623.1"/>
    <property type="molecule type" value="Genomic_DNA"/>
</dbReference>
<proteinExistence type="predicted"/>
<evidence type="ECO:0000313" key="2">
    <source>
        <dbReference type="Proteomes" id="UP000703661"/>
    </source>
</evidence>
<name>A0A9P6MJT4_9FUNG</name>
<gene>
    <name evidence="1" type="ORF">BGZ80_005420</name>
</gene>
<dbReference type="AlphaFoldDB" id="A0A9P6MJT4"/>
<reference evidence="1" key="1">
    <citation type="journal article" date="2020" name="Fungal Divers.">
        <title>Resolving the Mortierellaceae phylogeny through synthesis of multi-gene phylogenetics and phylogenomics.</title>
        <authorList>
            <person name="Vandepol N."/>
            <person name="Liber J."/>
            <person name="Desiro A."/>
            <person name="Na H."/>
            <person name="Kennedy M."/>
            <person name="Barry K."/>
            <person name="Grigoriev I.V."/>
            <person name="Miller A.N."/>
            <person name="O'Donnell K."/>
            <person name="Stajich J.E."/>
            <person name="Bonito G."/>
        </authorList>
    </citation>
    <scope>NUCLEOTIDE SEQUENCE</scope>
    <source>
        <strain evidence="1">NRRL 2769</strain>
    </source>
</reference>
<dbReference type="Proteomes" id="UP000703661">
    <property type="component" value="Unassembled WGS sequence"/>
</dbReference>
<accession>A0A9P6MJT4</accession>
<evidence type="ECO:0000313" key="1">
    <source>
        <dbReference type="EMBL" id="KAG0005623.1"/>
    </source>
</evidence>
<feature type="non-terminal residue" evidence="1">
    <location>
        <position position="160"/>
    </location>
</feature>